<keyword evidence="2" id="KW-1185">Reference proteome</keyword>
<gene>
    <name evidence="1" type="ORF">CDAR_493301</name>
</gene>
<reference evidence="1 2" key="1">
    <citation type="submission" date="2021-06" db="EMBL/GenBank/DDBJ databases">
        <title>Caerostris darwini draft genome.</title>
        <authorList>
            <person name="Kono N."/>
            <person name="Arakawa K."/>
        </authorList>
    </citation>
    <scope>NUCLEOTIDE SEQUENCE [LARGE SCALE GENOMIC DNA]</scope>
</reference>
<dbReference type="Proteomes" id="UP001054837">
    <property type="component" value="Unassembled WGS sequence"/>
</dbReference>
<comment type="caution">
    <text evidence="1">The sequence shown here is derived from an EMBL/GenBank/DDBJ whole genome shotgun (WGS) entry which is preliminary data.</text>
</comment>
<protein>
    <submittedName>
        <fullName evidence="1">Uncharacterized protein</fullName>
    </submittedName>
</protein>
<dbReference type="AlphaFoldDB" id="A0AAV4RXF8"/>
<evidence type="ECO:0000313" key="1">
    <source>
        <dbReference type="EMBL" id="GIY25061.1"/>
    </source>
</evidence>
<accession>A0AAV4RXF8</accession>
<sequence length="121" mass="13530">MPQQATTASNTSCTQYLRSLHPKSVSGIISRIHLDALLLGRKFTSRLFGGEGEQYSLRVNLFADARDSNYVRDAGWWIGSKLHWGISQSLMKDALDWIDDESNEITVKVILTDTPEGMKDG</sequence>
<proteinExistence type="predicted"/>
<organism evidence="1 2">
    <name type="scientific">Caerostris darwini</name>
    <dbReference type="NCBI Taxonomy" id="1538125"/>
    <lineage>
        <taxon>Eukaryota</taxon>
        <taxon>Metazoa</taxon>
        <taxon>Ecdysozoa</taxon>
        <taxon>Arthropoda</taxon>
        <taxon>Chelicerata</taxon>
        <taxon>Arachnida</taxon>
        <taxon>Araneae</taxon>
        <taxon>Araneomorphae</taxon>
        <taxon>Entelegynae</taxon>
        <taxon>Araneoidea</taxon>
        <taxon>Araneidae</taxon>
        <taxon>Caerostris</taxon>
    </lineage>
</organism>
<dbReference type="EMBL" id="BPLQ01006766">
    <property type="protein sequence ID" value="GIY25061.1"/>
    <property type="molecule type" value="Genomic_DNA"/>
</dbReference>
<evidence type="ECO:0000313" key="2">
    <source>
        <dbReference type="Proteomes" id="UP001054837"/>
    </source>
</evidence>
<name>A0AAV4RXF8_9ARAC</name>